<accession>A0ABW2I4V6</accession>
<feature type="domain" description="STAS" evidence="3">
    <location>
        <begin position="3"/>
        <end position="112"/>
    </location>
</feature>
<evidence type="ECO:0000313" key="5">
    <source>
        <dbReference type="Proteomes" id="UP001596548"/>
    </source>
</evidence>
<gene>
    <name evidence="4" type="ORF">ACFQS1_38580</name>
</gene>
<dbReference type="InterPro" id="IPR002645">
    <property type="entry name" value="STAS_dom"/>
</dbReference>
<evidence type="ECO:0000313" key="4">
    <source>
        <dbReference type="EMBL" id="MFC7279899.1"/>
    </source>
</evidence>
<dbReference type="PANTHER" id="PTHR33495:SF2">
    <property type="entry name" value="ANTI-SIGMA FACTOR ANTAGONIST TM_1081-RELATED"/>
    <property type="match status" value="1"/>
</dbReference>
<reference evidence="5" key="1">
    <citation type="journal article" date="2019" name="Int. J. Syst. Evol. Microbiol.">
        <title>The Global Catalogue of Microorganisms (GCM) 10K type strain sequencing project: providing services to taxonomists for standard genome sequencing and annotation.</title>
        <authorList>
            <consortium name="The Broad Institute Genomics Platform"/>
            <consortium name="The Broad Institute Genome Sequencing Center for Infectious Disease"/>
            <person name="Wu L."/>
            <person name="Ma J."/>
        </authorList>
    </citation>
    <scope>NUCLEOTIDE SEQUENCE [LARGE SCALE GENOMIC DNA]</scope>
    <source>
        <strain evidence="5">XZYJT-10</strain>
    </source>
</reference>
<dbReference type="PROSITE" id="PS50801">
    <property type="entry name" value="STAS"/>
    <property type="match status" value="1"/>
</dbReference>
<comment type="caution">
    <text evidence="4">The sequence shown here is derived from an EMBL/GenBank/DDBJ whole genome shotgun (WGS) entry which is preliminary data.</text>
</comment>
<name>A0ABW2I4V6_9ACTN</name>
<keyword evidence="5" id="KW-1185">Reference proteome</keyword>
<comment type="similarity">
    <text evidence="1 2">Belongs to the anti-sigma-factor antagonist family.</text>
</comment>
<dbReference type="Pfam" id="PF01740">
    <property type="entry name" value="STAS"/>
    <property type="match status" value="1"/>
</dbReference>
<dbReference type="CDD" id="cd07043">
    <property type="entry name" value="STAS_anti-anti-sigma_factors"/>
    <property type="match status" value="1"/>
</dbReference>
<dbReference type="Gene3D" id="3.30.750.24">
    <property type="entry name" value="STAS domain"/>
    <property type="match status" value="1"/>
</dbReference>
<sequence>MDVRLSVRPGQECAVVEVAGDLDMATSPRLLERVQAVLDAGTPNVVVDLTAVGFMDSSGLGALVVMFKAAAERGGRLCVAAAQQPVRSVLAITSVDQAIEVYDTVAAAEASMPPAVA</sequence>
<protein>
    <recommendedName>
        <fullName evidence="2">Anti-sigma factor antagonist</fullName>
    </recommendedName>
</protein>
<evidence type="ECO:0000256" key="2">
    <source>
        <dbReference type="RuleBase" id="RU003749"/>
    </source>
</evidence>
<proteinExistence type="inferred from homology"/>
<dbReference type="EMBL" id="JBHTBJ010000065">
    <property type="protein sequence ID" value="MFC7279899.1"/>
    <property type="molecule type" value="Genomic_DNA"/>
</dbReference>
<dbReference type="SUPFAM" id="SSF52091">
    <property type="entry name" value="SpoIIaa-like"/>
    <property type="match status" value="1"/>
</dbReference>
<organism evidence="4 5">
    <name type="scientific">Paractinoplanes rhizophilus</name>
    <dbReference type="NCBI Taxonomy" id="1416877"/>
    <lineage>
        <taxon>Bacteria</taxon>
        <taxon>Bacillati</taxon>
        <taxon>Actinomycetota</taxon>
        <taxon>Actinomycetes</taxon>
        <taxon>Micromonosporales</taxon>
        <taxon>Micromonosporaceae</taxon>
        <taxon>Paractinoplanes</taxon>
    </lineage>
</organism>
<dbReference type="InterPro" id="IPR003658">
    <property type="entry name" value="Anti-sigma_ant"/>
</dbReference>
<dbReference type="PANTHER" id="PTHR33495">
    <property type="entry name" value="ANTI-SIGMA FACTOR ANTAGONIST TM_1081-RELATED-RELATED"/>
    <property type="match status" value="1"/>
</dbReference>
<dbReference type="NCBIfam" id="TIGR00377">
    <property type="entry name" value="ant_ant_sig"/>
    <property type="match status" value="1"/>
</dbReference>
<dbReference type="InterPro" id="IPR036513">
    <property type="entry name" value="STAS_dom_sf"/>
</dbReference>
<dbReference type="Proteomes" id="UP001596548">
    <property type="component" value="Unassembled WGS sequence"/>
</dbReference>
<evidence type="ECO:0000256" key="1">
    <source>
        <dbReference type="ARBA" id="ARBA00009013"/>
    </source>
</evidence>
<evidence type="ECO:0000259" key="3">
    <source>
        <dbReference type="PROSITE" id="PS50801"/>
    </source>
</evidence>
<dbReference type="RefSeq" id="WP_378977670.1">
    <property type="nucleotide sequence ID" value="NZ_JBHTBJ010000065.1"/>
</dbReference>